<feature type="compositionally biased region" description="Basic and acidic residues" evidence="1">
    <location>
        <begin position="242"/>
        <end position="251"/>
    </location>
</feature>
<dbReference type="GeneID" id="74896475"/>
<protein>
    <submittedName>
        <fullName evidence="3">3-oxo-5-alpha-steroid 4-dehydrogenase family protein (AFU_orthologue AFUA_4G07350)</fullName>
    </submittedName>
</protein>
<dbReference type="PANTHER" id="PTHR10556:SF43">
    <property type="entry name" value="STEROID 5-ALPHA-REDUCTASE DET2"/>
    <property type="match status" value="1"/>
</dbReference>
<accession>C8V8J8</accession>
<dbReference type="RefSeq" id="XP_050467723.1">
    <property type="nucleotide sequence ID" value="XM_050611730.1"/>
</dbReference>
<dbReference type="PANTHER" id="PTHR10556">
    <property type="entry name" value="3-OXO-5-ALPHA-STEROID 4-DEHYDROGENASE"/>
    <property type="match status" value="1"/>
</dbReference>
<feature type="transmembrane region" description="Helical" evidence="2">
    <location>
        <begin position="131"/>
        <end position="156"/>
    </location>
</feature>
<evidence type="ECO:0000256" key="2">
    <source>
        <dbReference type="SAM" id="Phobius"/>
    </source>
</evidence>
<feature type="transmembrane region" description="Helical" evidence="2">
    <location>
        <begin position="25"/>
        <end position="45"/>
    </location>
</feature>
<dbReference type="eggNOG" id="KOG1638">
    <property type="taxonomic scope" value="Eukaryota"/>
</dbReference>
<reference evidence="4" key="2">
    <citation type="journal article" date="2009" name="Fungal Genet. Biol.">
        <title>The 2008 update of the Aspergillus nidulans genome annotation: a community effort.</title>
        <authorList>
            <person name="Wortman J.R."/>
            <person name="Gilsenan J.M."/>
            <person name="Joardar V."/>
            <person name="Deegan J."/>
            <person name="Clutterbuck J."/>
            <person name="Andersen M.R."/>
            <person name="Archer D."/>
            <person name="Bencina M."/>
            <person name="Braus G."/>
            <person name="Coutinho P."/>
            <person name="von Dohren H."/>
            <person name="Doonan J."/>
            <person name="Driessen A.J."/>
            <person name="Durek P."/>
            <person name="Espeso E."/>
            <person name="Fekete E."/>
            <person name="Flipphi M."/>
            <person name="Estrada C.G."/>
            <person name="Geysens S."/>
            <person name="Goldman G."/>
            <person name="de Groot P.W."/>
            <person name="Hansen K."/>
            <person name="Harris S.D."/>
            <person name="Heinekamp T."/>
            <person name="Helmstaedt K."/>
            <person name="Henrissat B."/>
            <person name="Hofmann G."/>
            <person name="Homan T."/>
            <person name="Horio T."/>
            <person name="Horiuchi H."/>
            <person name="James S."/>
            <person name="Jones M."/>
            <person name="Karaffa L."/>
            <person name="Karanyi Z."/>
            <person name="Kato M."/>
            <person name="Keller N."/>
            <person name="Kelly D.E."/>
            <person name="Kiel J.A."/>
            <person name="Kim J.M."/>
            <person name="van der Klei I.J."/>
            <person name="Klis F.M."/>
            <person name="Kovalchuk A."/>
            <person name="Krasevec N."/>
            <person name="Kubicek C.P."/>
            <person name="Liu B."/>
            <person name="Maccabe A."/>
            <person name="Meyer V."/>
            <person name="Mirabito P."/>
            <person name="Miskei M."/>
            <person name="Mos M."/>
            <person name="Mullins J."/>
            <person name="Nelson D.R."/>
            <person name="Nielsen J."/>
            <person name="Oakley B.R."/>
            <person name="Osmani S.A."/>
            <person name="Pakula T."/>
            <person name="Paszewski A."/>
            <person name="Paulsen I."/>
            <person name="Pilsyk S."/>
            <person name="Pocsi I."/>
            <person name="Punt P.J."/>
            <person name="Ram A.F."/>
            <person name="Ren Q."/>
            <person name="Robellet X."/>
            <person name="Robson G."/>
            <person name="Seiboth B."/>
            <person name="van Solingen P."/>
            <person name="Specht T."/>
            <person name="Sun J."/>
            <person name="Taheri-Talesh N."/>
            <person name="Takeshita N."/>
            <person name="Ussery D."/>
            <person name="vanKuyk P.A."/>
            <person name="Visser H."/>
            <person name="van de Vondervoort P.J."/>
            <person name="de Vries R.P."/>
            <person name="Walton J."/>
            <person name="Xiang X."/>
            <person name="Xiong Y."/>
            <person name="Zeng A.P."/>
            <person name="Brandt B.W."/>
            <person name="Cornell M.J."/>
            <person name="van den Hondel C.A."/>
            <person name="Visser J."/>
            <person name="Oliver S.G."/>
            <person name="Turner G."/>
        </authorList>
    </citation>
    <scope>GENOME REANNOTATION</scope>
    <source>
        <strain evidence="4">FGSC A4 / ATCC 38163 / CBS 112.46 / NRRL 194 / M139</strain>
    </source>
</reference>
<evidence type="ECO:0000256" key="1">
    <source>
        <dbReference type="SAM" id="MobiDB-lite"/>
    </source>
</evidence>
<dbReference type="HOGENOM" id="CLU_065395_0_0_1"/>
<keyword evidence="2" id="KW-0472">Membrane</keyword>
<reference evidence="4" key="1">
    <citation type="journal article" date="2005" name="Nature">
        <title>Sequencing of Aspergillus nidulans and comparative analysis with A. fumigatus and A. oryzae.</title>
        <authorList>
            <person name="Galagan J.E."/>
            <person name="Calvo S.E."/>
            <person name="Cuomo C."/>
            <person name="Ma L.J."/>
            <person name="Wortman J.R."/>
            <person name="Batzoglou S."/>
            <person name="Lee S.I."/>
            <person name="Basturkmen M."/>
            <person name="Spevak C.C."/>
            <person name="Clutterbuck J."/>
            <person name="Kapitonov V."/>
            <person name="Jurka J."/>
            <person name="Scazzocchio C."/>
            <person name="Farman M."/>
            <person name="Butler J."/>
            <person name="Purcell S."/>
            <person name="Harris S."/>
            <person name="Braus G.H."/>
            <person name="Draht O."/>
            <person name="Busch S."/>
            <person name="D'Enfert C."/>
            <person name="Bouchier C."/>
            <person name="Goldman G.H."/>
            <person name="Bell-Pedersen D."/>
            <person name="Griffiths-Jones S."/>
            <person name="Doonan J.H."/>
            <person name="Yu J."/>
            <person name="Vienken K."/>
            <person name="Pain A."/>
            <person name="Freitag M."/>
            <person name="Selker E.U."/>
            <person name="Archer D.B."/>
            <person name="Penalva M.A."/>
            <person name="Oakley B.R."/>
            <person name="Momany M."/>
            <person name="Tanaka T."/>
            <person name="Kumagai T."/>
            <person name="Asai K."/>
            <person name="Machida M."/>
            <person name="Nierman W.C."/>
            <person name="Denning D.W."/>
            <person name="Caddick M."/>
            <person name="Hynes M."/>
            <person name="Paoletti M."/>
            <person name="Fischer R."/>
            <person name="Miller B."/>
            <person name="Dyer P."/>
            <person name="Sachs M.S."/>
            <person name="Osmani S.A."/>
            <person name="Birren B.W."/>
        </authorList>
    </citation>
    <scope>NUCLEOTIDE SEQUENCE [LARGE SCALE GENOMIC DNA]</scope>
    <source>
        <strain evidence="4">FGSC A4 / ATCC 38163 / CBS 112.46 / NRRL 194 / M139</strain>
    </source>
</reference>
<dbReference type="InterPro" id="IPR039357">
    <property type="entry name" value="SRD5A/TECR"/>
</dbReference>
<proteinExistence type="predicted"/>
<dbReference type="VEuPathDB" id="FungiDB:AN10559"/>
<dbReference type="PROSITE" id="PS50244">
    <property type="entry name" value="S5A_REDUCTASE"/>
    <property type="match status" value="1"/>
</dbReference>
<dbReference type="KEGG" id="ani:ANIA_10559"/>
<feature type="transmembrane region" description="Helical" evidence="2">
    <location>
        <begin position="197"/>
        <end position="217"/>
    </location>
</feature>
<dbReference type="EMBL" id="BN001303">
    <property type="protein sequence ID" value="CBF77510.1"/>
    <property type="molecule type" value="Genomic_DNA"/>
</dbReference>
<keyword evidence="4" id="KW-1185">Reference proteome</keyword>
<dbReference type="AlphaFoldDB" id="C8V8J8"/>
<dbReference type="InParanoid" id="C8V8J8"/>
<dbReference type="Proteomes" id="UP000000560">
    <property type="component" value="Chromosome III"/>
</dbReference>
<evidence type="ECO:0000313" key="4">
    <source>
        <dbReference type="Proteomes" id="UP000000560"/>
    </source>
</evidence>
<sequence length="402" mass="43382">MGSFLSSTLNGLPPLRDFILPTPEAYVILLNIWQYFPLITVAQWLTAWHPAGKTSKDSILNIPGRIAWFAMEIVGPINLLYILTTLPAKLPTLDIRTLPLTNKLVASLYVLHYVNRAVISPFFTAPSMSPIHVFIAVSAAAFNWVNSTCLACWLVGYNVTTVPGYYPTSGLGAAEAALMTPEKVLEDSLSSTVGTSLVIPAVGLVLFFVGMAGNIYAERTLFALRREAADKQASQTSANGADAKESTDGKKPNKYHKVYVIPPKSGLFASILYPHYVLEWLEWTGFALVGTTVFPALSPPSLIPDVLSTSFRSTTGGIPGFGLGLGASRTSYGAASAPASTVHLAPWLIPAVWAAGKMRLPVLPLPAMVFVVNAVSNMLPHARWGRKWYVERFGGGERWCGG</sequence>
<organism evidence="3 4">
    <name type="scientific">Emericella nidulans (strain FGSC A4 / ATCC 38163 / CBS 112.46 / NRRL 194 / M139)</name>
    <name type="common">Aspergillus nidulans</name>
    <dbReference type="NCBI Taxonomy" id="227321"/>
    <lineage>
        <taxon>Eukaryota</taxon>
        <taxon>Fungi</taxon>
        <taxon>Dikarya</taxon>
        <taxon>Ascomycota</taxon>
        <taxon>Pezizomycotina</taxon>
        <taxon>Eurotiomycetes</taxon>
        <taxon>Eurotiomycetidae</taxon>
        <taxon>Eurotiales</taxon>
        <taxon>Aspergillaceae</taxon>
        <taxon>Aspergillus</taxon>
        <taxon>Aspergillus subgen. Nidulantes</taxon>
    </lineage>
</organism>
<feature type="region of interest" description="Disordered" evidence="1">
    <location>
        <begin position="233"/>
        <end position="252"/>
    </location>
</feature>
<dbReference type="STRING" id="227321.C8V8J8"/>
<feature type="transmembrane region" description="Helical" evidence="2">
    <location>
        <begin position="66"/>
        <end position="84"/>
    </location>
</feature>
<dbReference type="OMA" id="PHYALEW"/>
<evidence type="ECO:0000313" key="3">
    <source>
        <dbReference type="EMBL" id="CBF77510.1"/>
    </source>
</evidence>
<name>C8V8J8_EMENI</name>
<dbReference type="GO" id="GO:0016491">
    <property type="term" value="F:oxidoreductase activity"/>
    <property type="evidence" value="ECO:0000318"/>
    <property type="project" value="GO_Central"/>
</dbReference>
<keyword evidence="2" id="KW-0812">Transmembrane</keyword>
<gene>
    <name evidence="3" type="ORF">ANIA_10559</name>
</gene>
<keyword evidence="2" id="KW-1133">Transmembrane helix</keyword>
<dbReference type="OrthoDB" id="5788137at2759"/>